<keyword evidence="2" id="KW-1003">Cell membrane</keyword>
<dbReference type="PANTHER" id="PTHR37821:SF1">
    <property type="entry name" value="AMINO ACID TRANSPORTER YUIF-RELATED"/>
    <property type="match status" value="1"/>
</dbReference>
<feature type="transmembrane region" description="Helical" evidence="6">
    <location>
        <begin position="314"/>
        <end position="338"/>
    </location>
</feature>
<dbReference type="Pfam" id="PF03553">
    <property type="entry name" value="Na_H_antiporter"/>
    <property type="match status" value="1"/>
</dbReference>
<feature type="transmembrane region" description="Helical" evidence="6">
    <location>
        <begin position="84"/>
        <end position="105"/>
    </location>
</feature>
<dbReference type="RefSeq" id="WP_121876681.1">
    <property type="nucleotide sequence ID" value="NZ_REFJ01000003.1"/>
</dbReference>
<gene>
    <name evidence="9" type="ORF">DFR27_1346</name>
</gene>
<evidence type="ECO:0000313" key="10">
    <source>
        <dbReference type="Proteomes" id="UP000267187"/>
    </source>
</evidence>
<evidence type="ECO:0000256" key="2">
    <source>
        <dbReference type="ARBA" id="ARBA00022475"/>
    </source>
</evidence>
<feature type="transmembrane region" description="Helical" evidence="6">
    <location>
        <begin position="227"/>
        <end position="247"/>
    </location>
</feature>
<keyword evidence="5 6" id="KW-0472">Membrane</keyword>
<evidence type="ECO:0000256" key="6">
    <source>
        <dbReference type="SAM" id="Phobius"/>
    </source>
</evidence>
<dbReference type="Proteomes" id="UP000267187">
    <property type="component" value="Unassembled WGS sequence"/>
</dbReference>
<keyword evidence="4 6" id="KW-1133">Transmembrane helix</keyword>
<feature type="transmembrane region" description="Helical" evidence="6">
    <location>
        <begin position="141"/>
        <end position="163"/>
    </location>
</feature>
<proteinExistence type="predicted"/>
<comment type="subcellular location">
    <subcellularLocation>
        <location evidence="1">Cell membrane</location>
        <topology evidence="1">Multi-pass membrane protein</topology>
    </subcellularLocation>
</comment>
<feature type="domain" description="Putative Na+/H+ antiporter N-terminal" evidence="8">
    <location>
        <begin position="2"/>
        <end position="84"/>
    </location>
</feature>
<feature type="transmembrane region" description="Helical" evidence="6">
    <location>
        <begin position="47"/>
        <end position="72"/>
    </location>
</feature>
<feature type="transmembrane region" description="Helical" evidence="6">
    <location>
        <begin position="183"/>
        <end position="206"/>
    </location>
</feature>
<keyword evidence="10" id="KW-1185">Reference proteome</keyword>
<feature type="transmembrane region" description="Helical" evidence="6">
    <location>
        <begin position="111"/>
        <end position="129"/>
    </location>
</feature>
<protein>
    <recommendedName>
        <fullName evidence="11">Sodium:proton antiporter</fullName>
    </recommendedName>
</protein>
<dbReference type="GO" id="GO:0005886">
    <property type="term" value="C:plasma membrane"/>
    <property type="evidence" value="ECO:0007669"/>
    <property type="project" value="UniProtKB-SubCell"/>
</dbReference>
<dbReference type="InterPro" id="IPR052576">
    <property type="entry name" value="AA_Transporter-Related"/>
</dbReference>
<dbReference type="EMBL" id="REFJ01000003">
    <property type="protein sequence ID" value="RMA79990.1"/>
    <property type="molecule type" value="Genomic_DNA"/>
</dbReference>
<feature type="domain" description="Na+/H+ antiporter NhaC-like C-terminal" evidence="7">
    <location>
        <begin position="142"/>
        <end position="426"/>
    </location>
</feature>
<name>A0A3M0A5E1_9GAMM</name>
<evidence type="ECO:0000256" key="4">
    <source>
        <dbReference type="ARBA" id="ARBA00022989"/>
    </source>
</evidence>
<evidence type="ECO:0000259" key="7">
    <source>
        <dbReference type="Pfam" id="PF03553"/>
    </source>
</evidence>
<dbReference type="AlphaFoldDB" id="A0A3M0A5E1"/>
<feature type="transmembrane region" description="Helical" evidence="6">
    <location>
        <begin position="414"/>
        <end position="432"/>
    </location>
</feature>
<accession>A0A3M0A5E1</accession>
<sequence>MNAVILAVLLMLGLSISRVPVVAAIVVSAIAAGLSSGMDLQTTINSFEAGIGAGASTALSYAMLGAFAAAMAQSGIPQFIATKFLGASADAGKWMLFLALGLAAIMSQNVIPIHIAFIPLVVPALLGMMTKLHIDRRAIACVISFGLVTTYMILPVGFGGIYIHEILLANIELAGLAVEGVNIFEAMWLPALGMCLGLLFALLVSYRDPRSYQHSEEHHSNTHSEQINLKPLLVGAVAVVLAFAVQLFTNSMIIGALSGFAIFSLSGVLQWRSVDDTFIQGMRLMANIGFIMIAAAGFANVIQDTGEVTTLVNATASFVGGSAALGALLMLVVGLFVTMGIGSSFSTVPIIATLFVPLSLQLGLSPLAIVALVGTAGALGDAGSPASDTTLGPTAGLNVDGQHDHIRDTVIPTFLHYNIPLLVFGWLAAMVLSS</sequence>
<dbReference type="OrthoDB" id="9772446at2"/>
<evidence type="ECO:0000256" key="1">
    <source>
        <dbReference type="ARBA" id="ARBA00004651"/>
    </source>
</evidence>
<dbReference type="PANTHER" id="PTHR37821">
    <property type="entry name" value="AMINO ACID TRANSPORTER YUIF-RELATED"/>
    <property type="match status" value="1"/>
</dbReference>
<comment type="caution">
    <text evidence="9">The sequence shown here is derived from an EMBL/GenBank/DDBJ whole genome shotgun (WGS) entry which is preliminary data.</text>
</comment>
<evidence type="ECO:0000256" key="5">
    <source>
        <dbReference type="ARBA" id="ARBA00023136"/>
    </source>
</evidence>
<organism evidence="9 10">
    <name type="scientific">Umboniibacter marinipuniceus</name>
    <dbReference type="NCBI Taxonomy" id="569599"/>
    <lineage>
        <taxon>Bacteria</taxon>
        <taxon>Pseudomonadati</taxon>
        <taxon>Pseudomonadota</taxon>
        <taxon>Gammaproteobacteria</taxon>
        <taxon>Cellvibrionales</taxon>
        <taxon>Cellvibrionaceae</taxon>
        <taxon>Umboniibacter</taxon>
    </lineage>
</organism>
<feature type="transmembrane region" description="Helical" evidence="6">
    <location>
        <begin position="350"/>
        <end position="373"/>
    </location>
</feature>
<dbReference type="InterPro" id="IPR018461">
    <property type="entry name" value="Na/H_Antiport_NhaC-like_C"/>
</dbReference>
<reference evidence="9 10" key="1">
    <citation type="submission" date="2018-10" db="EMBL/GenBank/DDBJ databases">
        <title>Genomic Encyclopedia of Type Strains, Phase IV (KMG-IV): sequencing the most valuable type-strain genomes for metagenomic binning, comparative biology and taxonomic classification.</title>
        <authorList>
            <person name="Goeker M."/>
        </authorList>
    </citation>
    <scope>NUCLEOTIDE SEQUENCE [LARGE SCALE GENOMIC DNA]</scope>
    <source>
        <strain evidence="9 10">DSM 25080</strain>
    </source>
</reference>
<keyword evidence="3 6" id="KW-0812">Transmembrane</keyword>
<feature type="transmembrane region" description="Helical" evidence="6">
    <location>
        <begin position="284"/>
        <end position="302"/>
    </location>
</feature>
<evidence type="ECO:0000256" key="3">
    <source>
        <dbReference type="ARBA" id="ARBA00022692"/>
    </source>
</evidence>
<evidence type="ECO:0000259" key="8">
    <source>
        <dbReference type="Pfam" id="PF13726"/>
    </source>
</evidence>
<evidence type="ECO:0008006" key="11">
    <source>
        <dbReference type="Google" id="ProtNLM"/>
    </source>
</evidence>
<feature type="transmembrane region" description="Helical" evidence="6">
    <location>
        <begin position="253"/>
        <end position="272"/>
    </location>
</feature>
<dbReference type="InterPro" id="IPR032813">
    <property type="entry name" value="Na_H_antiport_N"/>
</dbReference>
<evidence type="ECO:0000313" key="9">
    <source>
        <dbReference type="EMBL" id="RMA79990.1"/>
    </source>
</evidence>
<dbReference type="Pfam" id="PF13726">
    <property type="entry name" value="Na_H_antiport_2"/>
    <property type="match status" value="1"/>
</dbReference>